<proteinExistence type="inferred from homology"/>
<reference evidence="3 4" key="1">
    <citation type="submission" date="2023-03" db="EMBL/GenBank/DDBJ databases">
        <title>Novel Species.</title>
        <authorList>
            <person name="Ma S."/>
        </authorList>
    </citation>
    <scope>NUCLEOTIDE SEQUENCE [LARGE SCALE GENOMIC DNA]</scope>
    <source>
        <strain evidence="3 4">LIND6LT2</strain>
    </source>
</reference>
<dbReference type="SUPFAM" id="SSF102405">
    <property type="entry name" value="MCP/YpsA-like"/>
    <property type="match status" value="1"/>
</dbReference>
<comment type="similarity">
    <text evidence="1">Belongs to the DprA/Smf family.</text>
</comment>
<dbReference type="PANTHER" id="PTHR43022:SF1">
    <property type="entry name" value="PROTEIN SMF"/>
    <property type="match status" value="1"/>
</dbReference>
<sequence>MNTRDIIALLLTPGVGRKNVYKILSQYGEEDLTIHHLKEIISNKFYKISSTDLYHFYEKSKRILDWAEKARIDIVDFQNTRYPSSLKAIDDPPLLLFIKGKYEFIKKEENCIGVIGTREPTAYGKEIAKMIGGYLAQKDIGVISGLALGCDTGAHIGCLKHKGKTAAILAHGLNMIYPNENKKLAEEIIAAGGCLISEYFPFEKPKNYSFIERDRLQSGLSKGIIVIETEETGGTMHTVNFARKQNKKIGCMKYSSIFNNYSTLKGNEYILKNMNSVPIKNYSDIDDFIKK</sequence>
<evidence type="ECO:0000313" key="4">
    <source>
        <dbReference type="Proteomes" id="UP001486565"/>
    </source>
</evidence>
<dbReference type="PANTHER" id="PTHR43022">
    <property type="entry name" value="PROTEIN SMF"/>
    <property type="match status" value="1"/>
</dbReference>
<dbReference type="Gene3D" id="3.40.50.450">
    <property type="match status" value="1"/>
</dbReference>
<evidence type="ECO:0000259" key="2">
    <source>
        <dbReference type="Pfam" id="PF02481"/>
    </source>
</evidence>
<protein>
    <submittedName>
        <fullName evidence="3">DNA-protecting protein DprA</fullName>
    </submittedName>
</protein>
<keyword evidence="4" id="KW-1185">Reference proteome</keyword>
<dbReference type="Proteomes" id="UP001486565">
    <property type="component" value="Chromosome"/>
</dbReference>
<evidence type="ECO:0000313" key="3">
    <source>
        <dbReference type="EMBL" id="WZL70087.1"/>
    </source>
</evidence>
<dbReference type="Pfam" id="PF02481">
    <property type="entry name" value="DNA_processg_A"/>
    <property type="match status" value="1"/>
</dbReference>
<gene>
    <name evidence="3" type="ORF">QBE51_00750</name>
</gene>
<feature type="domain" description="Smf/DprA SLOG" evidence="2">
    <location>
        <begin position="75"/>
        <end position="284"/>
    </location>
</feature>
<dbReference type="RefSeq" id="WP_341877051.1">
    <property type="nucleotide sequence ID" value="NZ_CP121687.1"/>
</dbReference>
<dbReference type="InterPro" id="IPR003488">
    <property type="entry name" value="DprA"/>
</dbReference>
<evidence type="ECO:0000256" key="1">
    <source>
        <dbReference type="ARBA" id="ARBA00006525"/>
    </source>
</evidence>
<dbReference type="InterPro" id="IPR057666">
    <property type="entry name" value="DrpA_SLOG"/>
</dbReference>
<accession>A0ABZ2Y420</accession>
<organism evidence="3 4">
    <name type="scientific">Defluviitalea saccharophila</name>
    <dbReference type="NCBI Taxonomy" id="879970"/>
    <lineage>
        <taxon>Bacteria</taxon>
        <taxon>Bacillati</taxon>
        <taxon>Bacillota</taxon>
        <taxon>Clostridia</taxon>
        <taxon>Lachnospirales</taxon>
        <taxon>Defluviitaleaceae</taxon>
        <taxon>Defluviitalea</taxon>
    </lineage>
</organism>
<name>A0ABZ2Y420_9FIRM</name>
<dbReference type="EMBL" id="CP121687">
    <property type="protein sequence ID" value="WZL70087.1"/>
    <property type="molecule type" value="Genomic_DNA"/>
</dbReference>